<dbReference type="Gene3D" id="3.90.1140.10">
    <property type="entry name" value="Cyclic phosphodiesterase"/>
    <property type="match status" value="1"/>
</dbReference>
<dbReference type="PANTHER" id="PTHR40037:SF1">
    <property type="entry name" value="PHOSPHOESTERASE SAOUHSC_00951-RELATED"/>
    <property type="match status" value="1"/>
</dbReference>
<dbReference type="InterPro" id="IPR009097">
    <property type="entry name" value="Cyclic_Pdiesterase"/>
</dbReference>
<organism evidence="1 2">
    <name type="scientific">Actinocrinis puniceicyclus</name>
    <dbReference type="NCBI Taxonomy" id="977794"/>
    <lineage>
        <taxon>Bacteria</taxon>
        <taxon>Bacillati</taxon>
        <taxon>Actinomycetota</taxon>
        <taxon>Actinomycetes</taxon>
        <taxon>Catenulisporales</taxon>
        <taxon>Actinospicaceae</taxon>
        <taxon>Actinocrinis</taxon>
    </lineage>
</organism>
<dbReference type="AlphaFoldDB" id="A0A8J7WLL9"/>
<dbReference type="GO" id="GO:0016874">
    <property type="term" value="F:ligase activity"/>
    <property type="evidence" value="ECO:0007669"/>
    <property type="project" value="UniProtKB-KW"/>
</dbReference>
<comment type="caution">
    <text evidence="1">The sequence shown here is derived from an EMBL/GenBank/DDBJ whole genome shotgun (WGS) entry which is preliminary data.</text>
</comment>
<dbReference type="RefSeq" id="WP_211463706.1">
    <property type="nucleotide sequence ID" value="NZ_JAGSXH010000003.1"/>
</dbReference>
<gene>
    <name evidence="1" type="ORF">KGA66_01700</name>
</gene>
<dbReference type="EMBL" id="JAGSXH010000003">
    <property type="protein sequence ID" value="MBS2961744.1"/>
    <property type="molecule type" value="Genomic_DNA"/>
</dbReference>
<dbReference type="InterPro" id="IPR050580">
    <property type="entry name" value="2H_phosphoesterase_YjcG-like"/>
</dbReference>
<keyword evidence="2" id="KW-1185">Reference proteome</keyword>
<dbReference type="PANTHER" id="PTHR40037">
    <property type="entry name" value="PHOSPHOESTERASE YJCG-RELATED"/>
    <property type="match status" value="1"/>
</dbReference>
<keyword evidence="1" id="KW-0436">Ligase</keyword>
<proteinExistence type="predicted"/>
<evidence type="ECO:0000313" key="1">
    <source>
        <dbReference type="EMBL" id="MBS2961744.1"/>
    </source>
</evidence>
<protein>
    <submittedName>
        <fullName evidence="1">2'-5' RNA ligase family protein</fullName>
    </submittedName>
</protein>
<dbReference type="Proteomes" id="UP000677913">
    <property type="component" value="Unassembled WGS sequence"/>
</dbReference>
<dbReference type="Pfam" id="PF13563">
    <property type="entry name" value="2_5_RNA_ligase2"/>
    <property type="match status" value="1"/>
</dbReference>
<name>A0A8J7WLL9_9ACTN</name>
<reference evidence="1" key="1">
    <citation type="submission" date="2021-04" db="EMBL/GenBank/DDBJ databases">
        <title>Genome based classification of Actinospica acidithermotolerans sp. nov., an actinobacterium isolated from an Indonesian hot spring.</title>
        <authorList>
            <person name="Kusuma A.B."/>
            <person name="Putra K.E."/>
            <person name="Nafisah S."/>
            <person name="Loh J."/>
            <person name="Nouioui I."/>
            <person name="Goodfellow M."/>
        </authorList>
    </citation>
    <scope>NUCLEOTIDE SEQUENCE</scope>
    <source>
        <strain evidence="1">DSM 45618</strain>
    </source>
</reference>
<sequence>MTTIGILLAIPEPYGGELRARRAAYGDTQARTVPAHVTLLPPTEVEPEAVPRIERHLAAIAARGRPFTMRLRGTGTFRPVSQVVFVRVERGLLECVELEAQMRSGLLERELQFPYHPHVTVAHDLGPAALDAAEGDLADFEAEFEINGFGLYRLDQHGSWRAVRTFPFPAPVRAAA</sequence>
<evidence type="ECO:0000313" key="2">
    <source>
        <dbReference type="Proteomes" id="UP000677913"/>
    </source>
</evidence>
<dbReference type="SUPFAM" id="SSF55144">
    <property type="entry name" value="LigT-like"/>
    <property type="match status" value="1"/>
</dbReference>
<accession>A0A8J7WLL9</accession>